<comment type="caution">
    <text evidence="2">The sequence shown here is derived from an EMBL/GenBank/DDBJ whole genome shotgun (WGS) entry which is preliminary data.</text>
</comment>
<protein>
    <submittedName>
        <fullName evidence="2">Type II toxin-antitoxin system HicB family antitoxin</fullName>
    </submittedName>
</protein>
<feature type="compositionally biased region" description="Basic and acidic residues" evidence="1">
    <location>
        <begin position="58"/>
        <end position="68"/>
    </location>
</feature>
<reference evidence="2 3" key="1">
    <citation type="journal article" date="2019" name="Int. J. Syst. Evol. Microbiol.">
        <title>The Global Catalogue of Microorganisms (GCM) 10K type strain sequencing project: providing services to taxonomists for standard genome sequencing and annotation.</title>
        <authorList>
            <consortium name="The Broad Institute Genomics Platform"/>
            <consortium name="The Broad Institute Genome Sequencing Center for Infectious Disease"/>
            <person name="Wu L."/>
            <person name="Ma J."/>
        </authorList>
    </citation>
    <scope>NUCLEOTIDE SEQUENCE [LARGE SCALE GENOMIC DNA]</scope>
    <source>
        <strain evidence="2 3">IBRC-M 10256</strain>
    </source>
</reference>
<dbReference type="AlphaFoldDB" id="A0ABD5NQM3"/>
<name>A0ABD5NQM3_9EURY</name>
<dbReference type="SUPFAM" id="SSF143100">
    <property type="entry name" value="TTHA1013/TTHA0281-like"/>
    <property type="match status" value="1"/>
</dbReference>
<dbReference type="Proteomes" id="UP001595846">
    <property type="component" value="Unassembled WGS sequence"/>
</dbReference>
<dbReference type="Gene3D" id="3.30.160.250">
    <property type="match status" value="1"/>
</dbReference>
<sequence>MSTDIGSNDATNPEERITLTKEDEWWVATDEHSGVTSQGKTRESALENLDEAVAGYDGEGRPPTREELDSIGIDPESNESGDSLPDVLE</sequence>
<organism evidence="2 3">
    <name type="scientific">Halovivax cerinus</name>
    <dbReference type="NCBI Taxonomy" id="1487865"/>
    <lineage>
        <taxon>Archaea</taxon>
        <taxon>Methanobacteriati</taxon>
        <taxon>Methanobacteriota</taxon>
        <taxon>Stenosarchaea group</taxon>
        <taxon>Halobacteria</taxon>
        <taxon>Halobacteriales</taxon>
        <taxon>Natrialbaceae</taxon>
        <taxon>Halovivax</taxon>
    </lineage>
</organism>
<feature type="region of interest" description="Disordered" evidence="1">
    <location>
        <begin position="1"/>
        <end position="89"/>
    </location>
</feature>
<feature type="compositionally biased region" description="Polar residues" evidence="1">
    <location>
        <begin position="1"/>
        <end position="11"/>
    </location>
</feature>
<gene>
    <name evidence="2" type="ORF">ACFOUR_11650</name>
</gene>
<proteinExistence type="predicted"/>
<dbReference type="InterPro" id="IPR055811">
    <property type="entry name" value="DUF7387"/>
</dbReference>
<feature type="compositionally biased region" description="Basic and acidic residues" evidence="1">
    <location>
        <begin position="13"/>
        <end position="33"/>
    </location>
</feature>
<dbReference type="GeneID" id="73902716"/>
<evidence type="ECO:0000313" key="3">
    <source>
        <dbReference type="Proteomes" id="UP001595846"/>
    </source>
</evidence>
<accession>A0ABD5NQM3</accession>
<evidence type="ECO:0000256" key="1">
    <source>
        <dbReference type="SAM" id="MobiDB-lite"/>
    </source>
</evidence>
<dbReference type="Pfam" id="PF24113">
    <property type="entry name" value="DUF7387"/>
    <property type="match status" value="1"/>
</dbReference>
<keyword evidence="3" id="KW-1185">Reference proteome</keyword>
<dbReference type="EMBL" id="JBHSAQ010000010">
    <property type="protein sequence ID" value="MFC3959018.1"/>
    <property type="molecule type" value="Genomic_DNA"/>
</dbReference>
<dbReference type="RefSeq" id="WP_256533585.1">
    <property type="nucleotide sequence ID" value="NZ_CP101824.1"/>
</dbReference>
<evidence type="ECO:0000313" key="2">
    <source>
        <dbReference type="EMBL" id="MFC3959018.1"/>
    </source>
</evidence>
<dbReference type="InterPro" id="IPR035069">
    <property type="entry name" value="TTHA1013/TTHA0281-like"/>
</dbReference>